<dbReference type="InterPro" id="IPR023408">
    <property type="entry name" value="MscS_beta-dom_sf"/>
</dbReference>
<proteinExistence type="predicted"/>
<evidence type="ECO:0000256" key="2">
    <source>
        <dbReference type="ARBA" id="ARBA00022475"/>
    </source>
</evidence>
<name>A0A9X3J9P9_9BACT</name>
<dbReference type="Gene3D" id="2.30.30.60">
    <property type="match status" value="1"/>
</dbReference>
<keyword evidence="3 6" id="KW-0812">Transmembrane</keyword>
<dbReference type="InterPro" id="IPR011066">
    <property type="entry name" value="MscS_channel_C_sf"/>
</dbReference>
<protein>
    <submittedName>
        <fullName evidence="8">Mechanosensitive ion channel family protein</fullName>
    </submittedName>
</protein>
<evidence type="ECO:0000256" key="4">
    <source>
        <dbReference type="ARBA" id="ARBA00022989"/>
    </source>
</evidence>
<evidence type="ECO:0000256" key="3">
    <source>
        <dbReference type="ARBA" id="ARBA00022692"/>
    </source>
</evidence>
<evidence type="ECO:0000256" key="5">
    <source>
        <dbReference type="ARBA" id="ARBA00023136"/>
    </source>
</evidence>
<feature type="transmembrane region" description="Helical" evidence="6">
    <location>
        <begin position="60"/>
        <end position="79"/>
    </location>
</feature>
<reference evidence="8" key="1">
    <citation type="submission" date="2022-11" db="EMBL/GenBank/DDBJ databases">
        <title>Marilongibacter aestuarii gen. nov., sp. nov., isolated from tidal flat sediment.</title>
        <authorList>
            <person name="Jiayan W."/>
        </authorList>
    </citation>
    <scope>NUCLEOTIDE SEQUENCE</scope>
    <source>
        <strain evidence="8">Z1-6</strain>
    </source>
</reference>
<dbReference type="RefSeq" id="WP_343335325.1">
    <property type="nucleotide sequence ID" value="NZ_JAPOHD010000065.1"/>
</dbReference>
<keyword evidence="4 6" id="KW-1133">Transmembrane helix</keyword>
<keyword evidence="5 6" id="KW-0472">Membrane</keyword>
<gene>
    <name evidence="8" type="ORF">OU798_21815</name>
</gene>
<dbReference type="PANTHER" id="PTHR30566:SF5">
    <property type="entry name" value="MECHANOSENSITIVE ION CHANNEL PROTEIN 1, MITOCHONDRIAL-RELATED"/>
    <property type="match status" value="1"/>
</dbReference>
<dbReference type="PANTHER" id="PTHR30566">
    <property type="entry name" value="YNAI-RELATED MECHANOSENSITIVE ION CHANNEL"/>
    <property type="match status" value="1"/>
</dbReference>
<evidence type="ECO:0000313" key="9">
    <source>
        <dbReference type="Proteomes" id="UP001145087"/>
    </source>
</evidence>
<dbReference type="SUPFAM" id="SSF82689">
    <property type="entry name" value="Mechanosensitive channel protein MscS (YggB), C-terminal domain"/>
    <property type="match status" value="1"/>
</dbReference>
<comment type="caution">
    <text evidence="8">The sequence shown here is derived from an EMBL/GenBank/DDBJ whole genome shotgun (WGS) entry which is preliminary data.</text>
</comment>
<dbReference type="Pfam" id="PF00924">
    <property type="entry name" value="MS_channel_2nd"/>
    <property type="match status" value="1"/>
</dbReference>
<evidence type="ECO:0000256" key="6">
    <source>
        <dbReference type="SAM" id="Phobius"/>
    </source>
</evidence>
<sequence length="301" mass="34626">MNNISEFITEHTGLTAQTQSEIFVSLLIIVFLSLLRFLILRVVWRQTSNVKVRYQWKRTLSFIVPFVTIILVGAVWLPAFEQFGAFLGLLSAGIAIALKDPLTNLAGWFFIIMRKPFVVGDRIQIGENTGDIIDIRLFQFTMLEIGNWVEADQSTGRIIHLPNGKVFLEPQANFSSGFEYIWNEIKVNITFESNWEKAKSILENIINEYSENTAIKAEKEILEASKNYMIYYKHLTPIVYTAVKDFGVRLTIRYLCNPRQRRGSENVIWQKILSAFNAEKNIQFAYPTTRFYKAGENASGE</sequence>
<dbReference type="InterPro" id="IPR006685">
    <property type="entry name" value="MscS_channel_2nd"/>
</dbReference>
<dbReference type="EMBL" id="JAPOHD010000065">
    <property type="protein sequence ID" value="MCY1723000.1"/>
    <property type="molecule type" value="Genomic_DNA"/>
</dbReference>
<accession>A0A9X3J9P9</accession>
<evidence type="ECO:0000313" key="8">
    <source>
        <dbReference type="EMBL" id="MCY1723000.1"/>
    </source>
</evidence>
<keyword evidence="2" id="KW-1003">Cell membrane</keyword>
<evidence type="ECO:0000259" key="7">
    <source>
        <dbReference type="Pfam" id="PF00924"/>
    </source>
</evidence>
<organism evidence="8 9">
    <name type="scientific">Draconibacterium aestuarii</name>
    <dbReference type="NCBI Taxonomy" id="2998507"/>
    <lineage>
        <taxon>Bacteria</taxon>
        <taxon>Pseudomonadati</taxon>
        <taxon>Bacteroidota</taxon>
        <taxon>Bacteroidia</taxon>
        <taxon>Marinilabiliales</taxon>
        <taxon>Prolixibacteraceae</taxon>
        <taxon>Draconibacterium</taxon>
    </lineage>
</organism>
<feature type="domain" description="Mechanosensitive ion channel MscS" evidence="7">
    <location>
        <begin position="100"/>
        <end position="175"/>
    </location>
</feature>
<feature type="transmembrane region" description="Helical" evidence="6">
    <location>
        <begin position="22"/>
        <end position="39"/>
    </location>
</feature>
<dbReference type="SUPFAM" id="SSF50182">
    <property type="entry name" value="Sm-like ribonucleoproteins"/>
    <property type="match status" value="1"/>
</dbReference>
<feature type="transmembrane region" description="Helical" evidence="6">
    <location>
        <begin position="85"/>
        <end position="112"/>
    </location>
</feature>
<comment type="subcellular location">
    <subcellularLocation>
        <location evidence="1">Cell membrane</location>
        <topology evidence="1">Multi-pass membrane protein</topology>
    </subcellularLocation>
</comment>
<keyword evidence="9" id="KW-1185">Reference proteome</keyword>
<evidence type="ECO:0000256" key="1">
    <source>
        <dbReference type="ARBA" id="ARBA00004651"/>
    </source>
</evidence>
<dbReference type="AlphaFoldDB" id="A0A9X3J9P9"/>
<dbReference type="GO" id="GO:0005886">
    <property type="term" value="C:plasma membrane"/>
    <property type="evidence" value="ECO:0007669"/>
    <property type="project" value="UniProtKB-SubCell"/>
</dbReference>
<dbReference type="GO" id="GO:0008381">
    <property type="term" value="F:mechanosensitive monoatomic ion channel activity"/>
    <property type="evidence" value="ECO:0007669"/>
    <property type="project" value="UniProtKB-ARBA"/>
</dbReference>
<dbReference type="Proteomes" id="UP001145087">
    <property type="component" value="Unassembled WGS sequence"/>
</dbReference>
<dbReference type="InterPro" id="IPR010920">
    <property type="entry name" value="LSM_dom_sf"/>
</dbReference>
<dbReference type="Gene3D" id="3.30.70.100">
    <property type="match status" value="1"/>
</dbReference>